<sequence>MDGDDVVDMYPRDITVQTVGASLNNVPDMAAYYDPLQYVLLLPYGSYGCDVSTHGNSGGVITRRGNDSYPIYRRRPGPPVPLNSTNKKFVDNGWVIPYNPW</sequence>
<name>A0AAV3RLR8_LITER</name>
<keyword evidence="3" id="KW-1185">Reference proteome</keyword>
<evidence type="ECO:0000313" key="2">
    <source>
        <dbReference type="EMBL" id="GAA0180102.1"/>
    </source>
</evidence>
<evidence type="ECO:0000313" key="3">
    <source>
        <dbReference type="Proteomes" id="UP001454036"/>
    </source>
</evidence>
<reference evidence="2 3" key="1">
    <citation type="submission" date="2024-01" db="EMBL/GenBank/DDBJ databases">
        <title>The complete chloroplast genome sequence of Lithospermum erythrorhizon: insights into the phylogenetic relationship among Boraginaceae species and the maternal lineages of purple gromwells.</title>
        <authorList>
            <person name="Okada T."/>
            <person name="Watanabe K."/>
        </authorList>
    </citation>
    <scope>NUCLEOTIDE SEQUENCE [LARGE SCALE GENOMIC DNA]</scope>
</reference>
<comment type="caution">
    <text evidence="2">The sequence shown here is derived from an EMBL/GenBank/DDBJ whole genome shotgun (WGS) entry which is preliminary data.</text>
</comment>
<evidence type="ECO:0000256" key="1">
    <source>
        <dbReference type="SAM" id="MobiDB-lite"/>
    </source>
</evidence>
<dbReference type="AlphaFoldDB" id="A0AAV3RLR8"/>
<proteinExistence type="predicted"/>
<protein>
    <submittedName>
        <fullName evidence="2">Uncharacterized protein</fullName>
    </submittedName>
</protein>
<accession>A0AAV3RLR8</accession>
<feature type="region of interest" description="Disordered" evidence="1">
    <location>
        <begin position="57"/>
        <end position="83"/>
    </location>
</feature>
<dbReference type="EMBL" id="BAABME010010588">
    <property type="protein sequence ID" value="GAA0180102.1"/>
    <property type="molecule type" value="Genomic_DNA"/>
</dbReference>
<dbReference type="Proteomes" id="UP001454036">
    <property type="component" value="Unassembled WGS sequence"/>
</dbReference>
<gene>
    <name evidence="2" type="ORF">LIER_30066</name>
</gene>
<organism evidence="2 3">
    <name type="scientific">Lithospermum erythrorhizon</name>
    <name type="common">Purple gromwell</name>
    <name type="synonym">Lithospermum officinale var. erythrorhizon</name>
    <dbReference type="NCBI Taxonomy" id="34254"/>
    <lineage>
        <taxon>Eukaryota</taxon>
        <taxon>Viridiplantae</taxon>
        <taxon>Streptophyta</taxon>
        <taxon>Embryophyta</taxon>
        <taxon>Tracheophyta</taxon>
        <taxon>Spermatophyta</taxon>
        <taxon>Magnoliopsida</taxon>
        <taxon>eudicotyledons</taxon>
        <taxon>Gunneridae</taxon>
        <taxon>Pentapetalae</taxon>
        <taxon>asterids</taxon>
        <taxon>lamiids</taxon>
        <taxon>Boraginales</taxon>
        <taxon>Boraginaceae</taxon>
        <taxon>Boraginoideae</taxon>
        <taxon>Lithospermeae</taxon>
        <taxon>Lithospermum</taxon>
    </lineage>
</organism>